<keyword evidence="3" id="KW-1185">Reference proteome</keyword>
<feature type="compositionally biased region" description="Low complexity" evidence="1">
    <location>
        <begin position="129"/>
        <end position="144"/>
    </location>
</feature>
<proteinExistence type="predicted"/>
<reference evidence="2" key="1">
    <citation type="submission" date="2019-04" db="EMBL/GenBank/DDBJ databases">
        <authorList>
            <person name="Alioto T."/>
            <person name="Alioto T."/>
        </authorList>
    </citation>
    <scope>NUCLEOTIDE SEQUENCE [LARGE SCALE GENOMIC DNA]</scope>
</reference>
<dbReference type="EMBL" id="CABDUW010000288">
    <property type="protein sequence ID" value="VTJ64959.1"/>
    <property type="molecule type" value="Genomic_DNA"/>
</dbReference>
<comment type="caution">
    <text evidence="2">The sequence shown here is derived from an EMBL/GenBank/DDBJ whole genome shotgun (WGS) entry which is preliminary data.</text>
</comment>
<feature type="region of interest" description="Disordered" evidence="1">
    <location>
        <begin position="174"/>
        <end position="251"/>
    </location>
</feature>
<accession>A0A5E4B7Z5</accession>
<feature type="compositionally biased region" description="Low complexity" evidence="1">
    <location>
        <begin position="77"/>
        <end position="107"/>
    </location>
</feature>
<evidence type="ECO:0000313" key="2">
    <source>
        <dbReference type="EMBL" id="VTJ64959.1"/>
    </source>
</evidence>
<name>A0A5E4B7Z5_MARMO</name>
<feature type="region of interest" description="Disordered" evidence="1">
    <location>
        <begin position="17"/>
        <end position="144"/>
    </location>
</feature>
<dbReference type="Proteomes" id="UP000335636">
    <property type="component" value="Unassembled WGS sequence"/>
</dbReference>
<organism evidence="2 3">
    <name type="scientific">Marmota monax</name>
    <name type="common">Woodchuck</name>
    <dbReference type="NCBI Taxonomy" id="9995"/>
    <lineage>
        <taxon>Eukaryota</taxon>
        <taxon>Metazoa</taxon>
        <taxon>Chordata</taxon>
        <taxon>Craniata</taxon>
        <taxon>Vertebrata</taxon>
        <taxon>Euteleostomi</taxon>
        <taxon>Mammalia</taxon>
        <taxon>Eutheria</taxon>
        <taxon>Euarchontoglires</taxon>
        <taxon>Glires</taxon>
        <taxon>Rodentia</taxon>
        <taxon>Sciuromorpha</taxon>
        <taxon>Sciuridae</taxon>
        <taxon>Xerinae</taxon>
        <taxon>Marmotini</taxon>
        <taxon>Marmota</taxon>
    </lineage>
</organism>
<feature type="compositionally biased region" description="Polar residues" evidence="1">
    <location>
        <begin position="208"/>
        <end position="223"/>
    </location>
</feature>
<dbReference type="AlphaFoldDB" id="A0A5E4B7Z5"/>
<protein>
    <submittedName>
        <fullName evidence="2">Uncharacterized protein</fullName>
    </submittedName>
</protein>
<gene>
    <name evidence="2" type="ORF">MONAX_5E015892</name>
</gene>
<feature type="compositionally biased region" description="Basic and acidic residues" evidence="1">
    <location>
        <begin position="39"/>
        <end position="50"/>
    </location>
</feature>
<evidence type="ECO:0000313" key="3">
    <source>
        <dbReference type="Proteomes" id="UP000335636"/>
    </source>
</evidence>
<sequence length="303" mass="32067">MGGLKLASLSLRLSVPNYSVGKTTCGPGTSVKGGALSTRDPRGKRQDDRKSRGRRRGLSPARQEAELKRRPRPGPGRPQVRVTPPAAAWPGPGRPLRTRTPALRGRPIPLQTRPRPGPPGGTRHHRAHGAGFTAARPGGRAGLSAPRALAAPREARKARMPVLAEAAADALAAPVRPPASGPQLGARTLGPHRPRPPYPEPQTRRLRPSTNFPPLSPTRNSAATPAPLHSAVRSLPIGSGRRRRRGERYAEGRGWGGAFPVSLGMPGAVVHAPAACWELESWRQSRAPSLGPLGLLGSVVHSF</sequence>
<evidence type="ECO:0000256" key="1">
    <source>
        <dbReference type="SAM" id="MobiDB-lite"/>
    </source>
</evidence>